<organism evidence="1 2">
    <name type="scientific">Paractinoplanes aksuensis</name>
    <dbReference type="NCBI Taxonomy" id="2939490"/>
    <lineage>
        <taxon>Bacteria</taxon>
        <taxon>Bacillati</taxon>
        <taxon>Actinomycetota</taxon>
        <taxon>Actinomycetes</taxon>
        <taxon>Micromonosporales</taxon>
        <taxon>Micromonosporaceae</taxon>
        <taxon>Paractinoplanes</taxon>
    </lineage>
</organism>
<evidence type="ECO:0000313" key="1">
    <source>
        <dbReference type="EMBL" id="MCO8272352.1"/>
    </source>
</evidence>
<dbReference type="EMBL" id="JAMYJR010000017">
    <property type="protein sequence ID" value="MCO8272352.1"/>
    <property type="molecule type" value="Genomic_DNA"/>
</dbReference>
<keyword evidence="2" id="KW-1185">Reference proteome</keyword>
<accession>A0ABT1DNE3</accession>
<protein>
    <submittedName>
        <fullName evidence="1">Uncharacterized protein</fullName>
    </submittedName>
</protein>
<dbReference type="Proteomes" id="UP001523369">
    <property type="component" value="Unassembled WGS sequence"/>
</dbReference>
<dbReference type="RefSeq" id="WP_253238458.1">
    <property type="nucleotide sequence ID" value="NZ_JAMYJR010000017.1"/>
</dbReference>
<proteinExistence type="predicted"/>
<gene>
    <name evidence="1" type="ORF">M1L60_17295</name>
</gene>
<reference evidence="1 2" key="1">
    <citation type="submission" date="2022-06" db="EMBL/GenBank/DDBJ databases">
        <title>New Species of the Genus Actinoplanes, ActinopZanes ferrugineus.</title>
        <authorList>
            <person name="Ding P."/>
        </authorList>
    </citation>
    <scope>NUCLEOTIDE SEQUENCE [LARGE SCALE GENOMIC DNA]</scope>
    <source>
        <strain evidence="1 2">TRM88003</strain>
    </source>
</reference>
<sequence>MPTLWGDGGDQRYVVGTRRRTGGRSLIRLVINTENLVNYRVRPVHSPSVYAAMGQPSMAGHEPRLYPSREAAQETADSWKWQRTRVPHLALNEWPRAMHNADEPCEFCDGRDAAMTGGGLDTNPHELPESEPPATIAWWGTNHGLWRAGWLTETNIKIPDRLADLALLHLALARRTQRSRADWLARTVKGKTLADLHDEGVGRDRIRFLRGDHDPRQLDGIVHAWLDTDNRVIRTKSG</sequence>
<evidence type="ECO:0000313" key="2">
    <source>
        <dbReference type="Proteomes" id="UP001523369"/>
    </source>
</evidence>
<comment type="caution">
    <text evidence="1">The sequence shown here is derived from an EMBL/GenBank/DDBJ whole genome shotgun (WGS) entry which is preliminary data.</text>
</comment>
<name>A0ABT1DNE3_9ACTN</name>